<dbReference type="GeneID" id="111101247"/>
<dbReference type="SUPFAM" id="SSF57302">
    <property type="entry name" value="Snake toxin-like"/>
    <property type="match status" value="2"/>
</dbReference>
<dbReference type="SMART" id="SM00034">
    <property type="entry name" value="CLECT"/>
    <property type="match status" value="1"/>
</dbReference>
<dbReference type="InterPro" id="IPR016186">
    <property type="entry name" value="C-type_lectin-like/link_sf"/>
</dbReference>
<dbReference type="Proteomes" id="UP000694844">
    <property type="component" value="Chromosome 6"/>
</dbReference>
<evidence type="ECO:0000313" key="3">
    <source>
        <dbReference type="Proteomes" id="UP000694844"/>
    </source>
</evidence>
<dbReference type="InterPro" id="IPR016187">
    <property type="entry name" value="CTDL_fold"/>
</dbReference>
<organism evidence="3 4">
    <name type="scientific">Crassostrea virginica</name>
    <name type="common">Eastern oyster</name>
    <dbReference type="NCBI Taxonomy" id="6565"/>
    <lineage>
        <taxon>Eukaryota</taxon>
        <taxon>Metazoa</taxon>
        <taxon>Spiralia</taxon>
        <taxon>Lophotrochozoa</taxon>
        <taxon>Mollusca</taxon>
        <taxon>Bivalvia</taxon>
        <taxon>Autobranchia</taxon>
        <taxon>Pteriomorphia</taxon>
        <taxon>Ostreida</taxon>
        <taxon>Ostreoidea</taxon>
        <taxon>Ostreidae</taxon>
        <taxon>Crassostrea</taxon>
    </lineage>
</organism>
<accession>A0A8B8AD32</accession>
<dbReference type="CDD" id="cd00037">
    <property type="entry name" value="CLECT"/>
    <property type="match status" value="1"/>
</dbReference>
<dbReference type="Gene3D" id="3.10.100.10">
    <property type="entry name" value="Mannose-Binding Protein A, subunit A"/>
    <property type="match status" value="1"/>
</dbReference>
<keyword evidence="1" id="KW-0732">Signal</keyword>
<dbReference type="AlphaFoldDB" id="A0A8B8AD32"/>
<reference evidence="4" key="1">
    <citation type="submission" date="2025-08" db="UniProtKB">
        <authorList>
            <consortium name="RefSeq"/>
        </authorList>
    </citation>
    <scope>IDENTIFICATION</scope>
    <source>
        <tissue evidence="4">Whole sample</tissue>
    </source>
</reference>
<feature type="domain" description="C-type lectin" evidence="2">
    <location>
        <begin position="322"/>
        <end position="447"/>
    </location>
</feature>
<feature type="signal peptide" evidence="1">
    <location>
        <begin position="1"/>
        <end position="20"/>
    </location>
</feature>
<protein>
    <submittedName>
        <fullName evidence="4">Uncharacterized protein LOC111101247</fullName>
    </submittedName>
</protein>
<dbReference type="OrthoDB" id="6100031at2759"/>
<dbReference type="SUPFAM" id="SSF56436">
    <property type="entry name" value="C-type lectin-like"/>
    <property type="match status" value="1"/>
</dbReference>
<keyword evidence="3" id="KW-1185">Reference proteome</keyword>
<gene>
    <name evidence="4" type="primary">LOC111101247</name>
</gene>
<evidence type="ECO:0000259" key="2">
    <source>
        <dbReference type="PROSITE" id="PS50041"/>
    </source>
</evidence>
<dbReference type="InterPro" id="IPR045860">
    <property type="entry name" value="Snake_toxin-like_sf"/>
</dbReference>
<dbReference type="InterPro" id="IPR001304">
    <property type="entry name" value="C-type_lectin-like"/>
</dbReference>
<dbReference type="KEGG" id="cvn:111101247"/>
<name>A0A8B8AD32_CRAVI</name>
<sequence length="451" mass="50251">MAAIWIPIFGLAVWVTGTLACDDLDAAACVRLASTRPNMCNDTCFATVCKRYCGKCPLKCYTCTDIANPQMCNVSTECPSTDHRCISVKSYTNDFRLVYKLGCAPSMVCSGTNCCTQDLCNNHANVKRKTMKKDLMKRNKNNHSLSVESKRQTLTATCADVDNLACTLLFTSNTNICQDDCVANVICPRLCGKCTECYDCDHVLTTERCNHSRICQAGEVCFTLETLNFDLEHGYRMGCVHQRICDGVTSQVGNVFGRRSNSIEVSMTGGCCHSDLCNHHKLTPLAMSTNPPPMTTIHTMATTTAKTCRLTGGCPFVPSARYNGQCYFLGNYQMTWLNAKAYCEAHCSNLAVFRDENDLRHVMDFMKHDDYISHLPNVDRHNIPNSYVDAVNPAHAAHFMWSTTLEFVPDSMFDDSRSISQHNCAVVNGHRQLQGVNCLNQFFPLCQTTMK</sequence>
<evidence type="ECO:0000256" key="1">
    <source>
        <dbReference type="SAM" id="SignalP"/>
    </source>
</evidence>
<proteinExistence type="predicted"/>
<dbReference type="PROSITE" id="PS50041">
    <property type="entry name" value="C_TYPE_LECTIN_2"/>
    <property type="match status" value="1"/>
</dbReference>
<feature type="chain" id="PRO_5034957081" evidence="1">
    <location>
        <begin position="21"/>
        <end position="451"/>
    </location>
</feature>
<dbReference type="RefSeq" id="XP_022289386.1">
    <property type="nucleotide sequence ID" value="XM_022433678.1"/>
</dbReference>
<evidence type="ECO:0000313" key="4">
    <source>
        <dbReference type="RefSeq" id="XP_022289386.1"/>
    </source>
</evidence>